<evidence type="ECO:0000313" key="1">
    <source>
        <dbReference type="EMBL" id="GAA1527309.1"/>
    </source>
</evidence>
<accession>A0ABN2AU39</accession>
<dbReference type="Proteomes" id="UP001500363">
    <property type="component" value="Unassembled WGS sequence"/>
</dbReference>
<protein>
    <submittedName>
        <fullName evidence="1">Uncharacterized protein</fullName>
    </submittedName>
</protein>
<comment type="caution">
    <text evidence="1">The sequence shown here is derived from an EMBL/GenBank/DDBJ whole genome shotgun (WGS) entry which is preliminary data.</text>
</comment>
<organism evidence="1 2">
    <name type="scientific">Kribbella lupini</name>
    <dbReference type="NCBI Taxonomy" id="291602"/>
    <lineage>
        <taxon>Bacteria</taxon>
        <taxon>Bacillati</taxon>
        <taxon>Actinomycetota</taxon>
        <taxon>Actinomycetes</taxon>
        <taxon>Propionibacteriales</taxon>
        <taxon>Kribbellaceae</taxon>
        <taxon>Kribbella</taxon>
    </lineage>
</organism>
<proteinExistence type="predicted"/>
<reference evidence="1 2" key="1">
    <citation type="journal article" date="2019" name="Int. J. Syst. Evol. Microbiol.">
        <title>The Global Catalogue of Microorganisms (GCM) 10K type strain sequencing project: providing services to taxonomists for standard genome sequencing and annotation.</title>
        <authorList>
            <consortium name="The Broad Institute Genomics Platform"/>
            <consortium name="The Broad Institute Genome Sequencing Center for Infectious Disease"/>
            <person name="Wu L."/>
            <person name="Ma J."/>
        </authorList>
    </citation>
    <scope>NUCLEOTIDE SEQUENCE [LARGE SCALE GENOMIC DNA]</scope>
    <source>
        <strain evidence="1 2">JCM 14303</strain>
    </source>
</reference>
<dbReference type="EMBL" id="BAAANC010000002">
    <property type="protein sequence ID" value="GAA1527309.1"/>
    <property type="molecule type" value="Genomic_DNA"/>
</dbReference>
<evidence type="ECO:0000313" key="2">
    <source>
        <dbReference type="Proteomes" id="UP001500363"/>
    </source>
</evidence>
<gene>
    <name evidence="1" type="ORF">GCM10009741_31280</name>
</gene>
<keyword evidence="2" id="KW-1185">Reference proteome</keyword>
<sequence>MGVSAPRPPPTPATSGCVCDIRPLATPVGACDFRPAPATPASAYTCAFRLPGDFRPPCPAAAMARAGSLPAWPGYWWMSSDCSASSPNGWLVMNWRVSV</sequence>
<name>A0ABN2AU39_9ACTN</name>